<dbReference type="OrthoDB" id="2142759at2759"/>
<evidence type="ECO:0000256" key="1">
    <source>
        <dbReference type="SAM" id="MobiDB-lite"/>
    </source>
</evidence>
<dbReference type="EMBL" id="VXIS01000006">
    <property type="protein sequence ID" value="KAA8914374.1"/>
    <property type="molecule type" value="Genomic_DNA"/>
</dbReference>
<dbReference type="Pfam" id="PF13391">
    <property type="entry name" value="HNH_2"/>
    <property type="match status" value="1"/>
</dbReference>
<feature type="compositionally biased region" description="Polar residues" evidence="1">
    <location>
        <begin position="312"/>
        <end position="331"/>
    </location>
</feature>
<accession>A0A5J5FAQ0</accession>
<gene>
    <name evidence="3" type="ORF">FN846DRAFT_1009382</name>
</gene>
<evidence type="ECO:0000259" key="2">
    <source>
        <dbReference type="Pfam" id="PF13391"/>
    </source>
</evidence>
<feature type="domain" description="HNH nuclease" evidence="2">
    <location>
        <begin position="82"/>
        <end position="150"/>
    </location>
</feature>
<dbReference type="InterPro" id="IPR003615">
    <property type="entry name" value="HNH_nuc"/>
</dbReference>
<organism evidence="3 4">
    <name type="scientific">Sphaerosporella brunnea</name>
    <dbReference type="NCBI Taxonomy" id="1250544"/>
    <lineage>
        <taxon>Eukaryota</taxon>
        <taxon>Fungi</taxon>
        <taxon>Dikarya</taxon>
        <taxon>Ascomycota</taxon>
        <taxon>Pezizomycotina</taxon>
        <taxon>Pezizomycetes</taxon>
        <taxon>Pezizales</taxon>
        <taxon>Pyronemataceae</taxon>
        <taxon>Sphaerosporella</taxon>
    </lineage>
</organism>
<dbReference type="AlphaFoldDB" id="A0A5J5FAQ0"/>
<sequence>MAAVTALGIRMDDGFEKVNDRFCSVETYITAMACHLREEQYECTQEELDHCNNMNCQGIIPTRRTPTFRAAVEKRLEGELSGPALEAAHIVPIGRPDLWSEAMVTAVRASRYKCKMAQSDTYTDNNCVENRVMLRADLHRTFDLFFWSVNPKTNIVVVFVPIPELMQFHGMKVNSKQRGFPPRKVWQWHWEQCVVRCLRAGAGNPEDEYYDKKEAEAAVAVVTDKMQDMQLSAPTATRQDVESAVVAVTTLMADLEMGKPSSDLTDGLVTYQAVDSIQTGEAKEDGVAANSAAAQDADGAVYVSEASDTESDSGASSGAQTPQKDSSASSTTIYSIPIIDDQCKAQIRAGITDLRYVC</sequence>
<comment type="caution">
    <text evidence="3">The sequence shown here is derived from an EMBL/GenBank/DDBJ whole genome shotgun (WGS) entry which is preliminary data.</text>
</comment>
<proteinExistence type="predicted"/>
<protein>
    <recommendedName>
        <fullName evidence="2">HNH nuclease domain-containing protein</fullName>
    </recommendedName>
</protein>
<evidence type="ECO:0000313" key="4">
    <source>
        <dbReference type="Proteomes" id="UP000326924"/>
    </source>
</evidence>
<feature type="region of interest" description="Disordered" evidence="1">
    <location>
        <begin position="303"/>
        <end position="331"/>
    </location>
</feature>
<reference evidence="3 4" key="1">
    <citation type="submission" date="2019-09" db="EMBL/GenBank/DDBJ databases">
        <title>Draft genome of the ectomycorrhizal ascomycete Sphaerosporella brunnea.</title>
        <authorList>
            <consortium name="DOE Joint Genome Institute"/>
            <person name="Benucci G.M."/>
            <person name="Marozzi G."/>
            <person name="Antonielli L."/>
            <person name="Sanchez S."/>
            <person name="Marco P."/>
            <person name="Wang X."/>
            <person name="Falini L.B."/>
            <person name="Barry K."/>
            <person name="Haridas S."/>
            <person name="Lipzen A."/>
            <person name="Labutti K."/>
            <person name="Grigoriev I.V."/>
            <person name="Murat C."/>
            <person name="Martin F."/>
            <person name="Albertini E."/>
            <person name="Donnini D."/>
            <person name="Bonito G."/>
        </authorList>
    </citation>
    <scope>NUCLEOTIDE SEQUENCE [LARGE SCALE GENOMIC DNA]</scope>
    <source>
        <strain evidence="3 4">Sb_GMNB300</strain>
    </source>
</reference>
<dbReference type="Proteomes" id="UP000326924">
    <property type="component" value="Unassembled WGS sequence"/>
</dbReference>
<dbReference type="InParanoid" id="A0A5J5FAQ0"/>
<name>A0A5J5FAQ0_9PEZI</name>
<keyword evidence="4" id="KW-1185">Reference proteome</keyword>
<evidence type="ECO:0000313" key="3">
    <source>
        <dbReference type="EMBL" id="KAA8914374.1"/>
    </source>
</evidence>